<proteinExistence type="predicted"/>
<accession>A0ABN8P4B4</accession>
<comment type="caution">
    <text evidence="1">The sequence shown here is derived from an EMBL/GenBank/DDBJ whole genome shotgun (WGS) entry which is preliminary data.</text>
</comment>
<name>A0ABN8P4B4_9CNID</name>
<gene>
    <name evidence="1" type="ORF">PLOB_00036328</name>
</gene>
<protein>
    <submittedName>
        <fullName evidence="1">Uncharacterized protein</fullName>
    </submittedName>
</protein>
<sequence>MKTDIFLFSLYNINGYASVKVNIKSSHYSKAIYTCSDRGPSFGYGHDLGISSNATSNSNSHTFCGHTYPLPHGYSAYYSSCRFYAGGSGIYFTPTDVEVFYQTTT</sequence>
<dbReference type="EMBL" id="CALNXK010000050">
    <property type="protein sequence ID" value="CAH3131896.1"/>
    <property type="molecule type" value="Genomic_DNA"/>
</dbReference>
<evidence type="ECO:0000313" key="1">
    <source>
        <dbReference type="EMBL" id="CAH3131896.1"/>
    </source>
</evidence>
<evidence type="ECO:0000313" key="2">
    <source>
        <dbReference type="Proteomes" id="UP001159405"/>
    </source>
</evidence>
<reference evidence="1 2" key="1">
    <citation type="submission" date="2022-05" db="EMBL/GenBank/DDBJ databases">
        <authorList>
            <consortium name="Genoscope - CEA"/>
            <person name="William W."/>
        </authorList>
    </citation>
    <scope>NUCLEOTIDE SEQUENCE [LARGE SCALE GENOMIC DNA]</scope>
</reference>
<dbReference type="Proteomes" id="UP001159405">
    <property type="component" value="Unassembled WGS sequence"/>
</dbReference>
<keyword evidence="2" id="KW-1185">Reference proteome</keyword>
<organism evidence="1 2">
    <name type="scientific">Porites lobata</name>
    <dbReference type="NCBI Taxonomy" id="104759"/>
    <lineage>
        <taxon>Eukaryota</taxon>
        <taxon>Metazoa</taxon>
        <taxon>Cnidaria</taxon>
        <taxon>Anthozoa</taxon>
        <taxon>Hexacorallia</taxon>
        <taxon>Scleractinia</taxon>
        <taxon>Fungiina</taxon>
        <taxon>Poritidae</taxon>
        <taxon>Porites</taxon>
    </lineage>
</organism>